<accession>A0AAC9IS89</accession>
<dbReference type="PANTHER" id="PTHR43141:SF4">
    <property type="entry name" value="CYTOCHROME BD2 SUBUNIT II"/>
    <property type="match status" value="1"/>
</dbReference>
<keyword evidence="6 7" id="KW-0472">Membrane</keyword>
<comment type="similarity">
    <text evidence="2">Belongs to the cytochrome ubiquinol oxidase subunit 2 family.</text>
</comment>
<evidence type="ECO:0000313" key="9">
    <source>
        <dbReference type="Proteomes" id="UP000182060"/>
    </source>
</evidence>
<dbReference type="GO" id="GO:0016682">
    <property type="term" value="F:oxidoreductase activity, acting on diphenols and related substances as donors, oxygen as acceptor"/>
    <property type="evidence" value="ECO:0007669"/>
    <property type="project" value="TreeGrafter"/>
</dbReference>
<dbReference type="Proteomes" id="UP000182060">
    <property type="component" value="Chromosome"/>
</dbReference>
<comment type="subcellular location">
    <subcellularLocation>
        <location evidence="1">Cell membrane</location>
        <topology evidence="1">Multi-pass membrane protein</topology>
    </subcellularLocation>
</comment>
<dbReference type="AlphaFoldDB" id="A0AAC9IS89"/>
<reference evidence="8" key="1">
    <citation type="journal article" date="2017" name="Appl. Environ. Microbiol.">
        <title>Microdiversification of a pelagic Polynucleobacter species is mainly driven by acquisition of genomic islands from a partially interspecific gene pool.</title>
        <authorList>
            <person name="Hoetzinger M."/>
            <person name="Hahn M.W."/>
            <person name="Jezberova J."/>
            <person name="Schmidt J."/>
            <person name="Koll U."/>
        </authorList>
    </citation>
    <scope>NUCLEOTIDE SEQUENCE</scope>
    <source>
        <strain evidence="8">MWH-RechtKol4</strain>
    </source>
</reference>
<dbReference type="NCBIfam" id="TIGR00203">
    <property type="entry name" value="cydB"/>
    <property type="match status" value="1"/>
</dbReference>
<keyword evidence="3" id="KW-1003">Cell membrane</keyword>
<keyword evidence="5 7" id="KW-1133">Transmembrane helix</keyword>
<feature type="transmembrane region" description="Helical" evidence="7">
    <location>
        <begin position="81"/>
        <end position="99"/>
    </location>
</feature>
<gene>
    <name evidence="8" type="ORF">AOC25_09285</name>
</gene>
<proteinExistence type="inferred from homology"/>
<evidence type="ECO:0000256" key="7">
    <source>
        <dbReference type="SAM" id="Phobius"/>
    </source>
</evidence>
<feature type="transmembrane region" description="Helical" evidence="7">
    <location>
        <begin position="222"/>
        <end position="246"/>
    </location>
</feature>
<dbReference type="RefSeq" id="WP_071539634.1">
    <property type="nucleotide sequence ID" value="NZ_CP015016.1"/>
</dbReference>
<feature type="transmembrane region" description="Helical" evidence="7">
    <location>
        <begin position="258"/>
        <end position="279"/>
    </location>
</feature>
<feature type="transmembrane region" description="Helical" evidence="7">
    <location>
        <begin position="156"/>
        <end position="179"/>
    </location>
</feature>
<dbReference type="GO" id="GO:0005886">
    <property type="term" value="C:plasma membrane"/>
    <property type="evidence" value="ECO:0007669"/>
    <property type="project" value="UniProtKB-SubCell"/>
</dbReference>
<evidence type="ECO:0000313" key="8">
    <source>
        <dbReference type="EMBL" id="APC01794.1"/>
    </source>
</evidence>
<evidence type="ECO:0000256" key="6">
    <source>
        <dbReference type="ARBA" id="ARBA00023136"/>
    </source>
</evidence>
<feature type="transmembrane region" description="Helical" evidence="7">
    <location>
        <begin position="111"/>
        <end position="136"/>
    </location>
</feature>
<organism evidence="8 9">
    <name type="scientific">Polynucleobacter asymbioticus</name>
    <dbReference type="NCBI Taxonomy" id="576611"/>
    <lineage>
        <taxon>Bacteria</taxon>
        <taxon>Pseudomonadati</taxon>
        <taxon>Pseudomonadota</taxon>
        <taxon>Betaproteobacteria</taxon>
        <taxon>Burkholderiales</taxon>
        <taxon>Burkholderiaceae</taxon>
        <taxon>Polynucleobacter</taxon>
    </lineage>
</organism>
<dbReference type="GO" id="GO:0019646">
    <property type="term" value="P:aerobic electron transport chain"/>
    <property type="evidence" value="ECO:0007669"/>
    <property type="project" value="TreeGrafter"/>
</dbReference>
<protein>
    <submittedName>
        <fullName evidence="8">Ubiquinol oxidase subunit II</fullName>
    </submittedName>
</protein>
<dbReference type="InterPro" id="IPR003317">
    <property type="entry name" value="Cyt-d_oxidase_su2"/>
</dbReference>
<feature type="transmembrane region" description="Helical" evidence="7">
    <location>
        <begin position="299"/>
        <end position="323"/>
    </location>
</feature>
<feature type="transmembrane region" description="Helical" evidence="7">
    <location>
        <begin position="191"/>
        <end position="210"/>
    </location>
</feature>
<evidence type="ECO:0000256" key="1">
    <source>
        <dbReference type="ARBA" id="ARBA00004651"/>
    </source>
</evidence>
<evidence type="ECO:0000256" key="4">
    <source>
        <dbReference type="ARBA" id="ARBA00022692"/>
    </source>
</evidence>
<dbReference type="GO" id="GO:0070069">
    <property type="term" value="C:cytochrome complex"/>
    <property type="evidence" value="ECO:0007669"/>
    <property type="project" value="TreeGrafter"/>
</dbReference>
<sequence length="328" mass="36404">MNLDITLIWGGLLAFVVLAYIIFDGYDLGVGILIPLMRSDQDRAQMLSSVRLWDANETWLVLGGGGLFAVFPLAYSIIFPALYLPLIGMLLSLVIRGVVSEFRWQNKQSAMIWDSLFFLGSFLAACFQGMILGALVQGIQVVDHAYAGGPLDWLTPFSVMTGIALALGYSLLGATWLVLKTDGELQNKAFSLIKVLGSLMVVMVGVVSLWTPFLKQDYLSRWFAWPQAIYVLPVPLLLAAAIFILFRAVNRRNTWVPFVATISIFLLSYIGLLISIFPYVVPDTITLWEAAAPLSSQKFLLPGTLILVPIILIYTTYAHWVFLKDEQA</sequence>
<feature type="transmembrane region" description="Helical" evidence="7">
    <location>
        <begin position="12"/>
        <end position="37"/>
    </location>
</feature>
<dbReference type="PANTHER" id="PTHR43141">
    <property type="entry name" value="CYTOCHROME BD2 SUBUNIT II"/>
    <property type="match status" value="1"/>
</dbReference>
<evidence type="ECO:0000256" key="5">
    <source>
        <dbReference type="ARBA" id="ARBA00022989"/>
    </source>
</evidence>
<evidence type="ECO:0000256" key="2">
    <source>
        <dbReference type="ARBA" id="ARBA00007543"/>
    </source>
</evidence>
<keyword evidence="4 7" id="KW-0812">Transmembrane</keyword>
<evidence type="ECO:0000256" key="3">
    <source>
        <dbReference type="ARBA" id="ARBA00022475"/>
    </source>
</evidence>
<name>A0AAC9IS89_9BURK</name>
<dbReference type="GO" id="GO:0009055">
    <property type="term" value="F:electron transfer activity"/>
    <property type="evidence" value="ECO:0007669"/>
    <property type="project" value="TreeGrafter"/>
</dbReference>
<dbReference type="EMBL" id="CP015017">
    <property type="protein sequence ID" value="APC01794.1"/>
    <property type="molecule type" value="Genomic_DNA"/>
</dbReference>
<dbReference type="Pfam" id="PF02322">
    <property type="entry name" value="Cyt_bd_oxida_II"/>
    <property type="match status" value="1"/>
</dbReference>